<protein>
    <submittedName>
        <fullName evidence="1">Uncharacterized protein</fullName>
    </submittedName>
</protein>
<dbReference type="AlphaFoldDB" id="A0AAV7GRG2"/>
<name>A0AAV7GRG2_DENCH</name>
<proteinExistence type="predicted"/>
<organism evidence="1 2">
    <name type="scientific">Dendrobium chrysotoxum</name>
    <name type="common">Orchid</name>
    <dbReference type="NCBI Taxonomy" id="161865"/>
    <lineage>
        <taxon>Eukaryota</taxon>
        <taxon>Viridiplantae</taxon>
        <taxon>Streptophyta</taxon>
        <taxon>Embryophyta</taxon>
        <taxon>Tracheophyta</taxon>
        <taxon>Spermatophyta</taxon>
        <taxon>Magnoliopsida</taxon>
        <taxon>Liliopsida</taxon>
        <taxon>Asparagales</taxon>
        <taxon>Orchidaceae</taxon>
        <taxon>Epidendroideae</taxon>
        <taxon>Malaxideae</taxon>
        <taxon>Dendrobiinae</taxon>
        <taxon>Dendrobium</taxon>
    </lineage>
</organism>
<dbReference type="Proteomes" id="UP000775213">
    <property type="component" value="Unassembled WGS sequence"/>
</dbReference>
<evidence type="ECO:0000313" key="2">
    <source>
        <dbReference type="Proteomes" id="UP000775213"/>
    </source>
</evidence>
<gene>
    <name evidence="1" type="ORF">IEQ34_011506</name>
</gene>
<dbReference type="EMBL" id="JAGFBR010000011">
    <property type="protein sequence ID" value="KAH0458692.1"/>
    <property type="molecule type" value="Genomic_DNA"/>
</dbReference>
<comment type="caution">
    <text evidence="1">The sequence shown here is derived from an EMBL/GenBank/DDBJ whole genome shotgun (WGS) entry which is preliminary data.</text>
</comment>
<sequence>MDEKALVDFLSLPSRFLLSLSLFFFSNYVERYTCFPLLMWPRKSMMSSLNGSLESSALSESSRMNSISESVHIETNVLSTKLKSSKRSLFATMTMADTEDSLNYWSKIFSSAKSNIFELINKDKNGSICDNPKQNDRIVGEVMKINEILSNNQLYKSDSVLFESLRCLQLMQFSVETLRAIEI</sequence>
<reference evidence="1 2" key="1">
    <citation type="journal article" date="2021" name="Hortic Res">
        <title>Chromosome-scale assembly of the Dendrobium chrysotoxum genome enhances the understanding of orchid evolution.</title>
        <authorList>
            <person name="Zhang Y."/>
            <person name="Zhang G.Q."/>
            <person name="Zhang D."/>
            <person name="Liu X.D."/>
            <person name="Xu X.Y."/>
            <person name="Sun W.H."/>
            <person name="Yu X."/>
            <person name="Zhu X."/>
            <person name="Wang Z.W."/>
            <person name="Zhao X."/>
            <person name="Zhong W.Y."/>
            <person name="Chen H."/>
            <person name="Yin W.L."/>
            <person name="Huang T."/>
            <person name="Niu S.C."/>
            <person name="Liu Z.J."/>
        </authorList>
    </citation>
    <scope>NUCLEOTIDE SEQUENCE [LARGE SCALE GENOMIC DNA]</scope>
    <source>
        <strain evidence="1">Lindl</strain>
    </source>
</reference>
<dbReference type="PANTHER" id="PTHR46554:SF2">
    <property type="entry name" value="TFIIS N-TERMINAL DOMAIN-CONTAINING PROTEIN"/>
    <property type="match status" value="1"/>
</dbReference>
<evidence type="ECO:0000313" key="1">
    <source>
        <dbReference type="EMBL" id="KAH0458692.1"/>
    </source>
</evidence>
<accession>A0AAV7GRG2</accession>
<dbReference type="PANTHER" id="PTHR46554">
    <property type="entry name" value="MEDIATOR OF RNA POLYMERASE II TRANSCRIPTION SUBUNIT 26A-RELATED"/>
    <property type="match status" value="1"/>
</dbReference>
<keyword evidence="2" id="KW-1185">Reference proteome</keyword>